<name>A0ABP8J8B6_9MICO</name>
<dbReference type="Proteomes" id="UP001500642">
    <property type="component" value="Unassembled WGS sequence"/>
</dbReference>
<dbReference type="RefSeq" id="WP_345030382.1">
    <property type="nucleotide sequence ID" value="NZ_BAABGL010000004.1"/>
</dbReference>
<dbReference type="EMBL" id="BAABGL010000004">
    <property type="protein sequence ID" value="GAA4386726.1"/>
    <property type="molecule type" value="Genomic_DNA"/>
</dbReference>
<sequence>MSEDLDDGHRVRSVHDALASVDRSRAAAAPGVDQLDAVRLRADVRNPEKQTSGAVAHRVIRTQRFVGEHPAEVAAAEVSAPARVAATGCAHRGSARAQASRVVDEVPERAMPRDTALRDDFEDSVRQAVDAAGQRGSDAMFSRGVMGDVAIREDVVHAPMVRAVECDGKCGDGDVDTGARSTGEESQP</sequence>
<gene>
    <name evidence="2" type="ORF">GCM10023167_09960</name>
</gene>
<accession>A0ABP8J8B6</accession>
<proteinExistence type="predicted"/>
<reference evidence="3" key="1">
    <citation type="journal article" date="2019" name="Int. J. Syst. Evol. Microbiol.">
        <title>The Global Catalogue of Microorganisms (GCM) 10K type strain sequencing project: providing services to taxonomists for standard genome sequencing and annotation.</title>
        <authorList>
            <consortium name="The Broad Institute Genomics Platform"/>
            <consortium name="The Broad Institute Genome Sequencing Center for Infectious Disease"/>
            <person name="Wu L."/>
            <person name="Ma J."/>
        </authorList>
    </citation>
    <scope>NUCLEOTIDE SEQUENCE [LARGE SCALE GENOMIC DNA]</scope>
    <source>
        <strain evidence="3">JCM 17808</strain>
    </source>
</reference>
<organism evidence="2 3">
    <name type="scientific">Brevibacterium pityocampae</name>
    <dbReference type="NCBI Taxonomy" id="506594"/>
    <lineage>
        <taxon>Bacteria</taxon>
        <taxon>Bacillati</taxon>
        <taxon>Actinomycetota</taxon>
        <taxon>Actinomycetes</taxon>
        <taxon>Micrococcales</taxon>
        <taxon>Brevibacteriaceae</taxon>
        <taxon>Brevibacterium</taxon>
    </lineage>
</organism>
<feature type="region of interest" description="Disordered" evidence="1">
    <location>
        <begin position="166"/>
        <end position="188"/>
    </location>
</feature>
<evidence type="ECO:0000256" key="1">
    <source>
        <dbReference type="SAM" id="MobiDB-lite"/>
    </source>
</evidence>
<keyword evidence="3" id="KW-1185">Reference proteome</keyword>
<evidence type="ECO:0000313" key="3">
    <source>
        <dbReference type="Proteomes" id="UP001500642"/>
    </source>
</evidence>
<evidence type="ECO:0000313" key="2">
    <source>
        <dbReference type="EMBL" id="GAA4386726.1"/>
    </source>
</evidence>
<comment type="caution">
    <text evidence="2">The sequence shown here is derived from an EMBL/GenBank/DDBJ whole genome shotgun (WGS) entry which is preliminary data.</text>
</comment>
<protein>
    <submittedName>
        <fullName evidence="2">Uncharacterized protein</fullName>
    </submittedName>
</protein>